<feature type="region of interest" description="Disordered" evidence="1">
    <location>
        <begin position="300"/>
        <end position="346"/>
    </location>
</feature>
<name>A0A4R5MDF7_9BURK</name>
<evidence type="ECO:0000313" key="2">
    <source>
        <dbReference type="EMBL" id="TDG25126.1"/>
    </source>
</evidence>
<protein>
    <submittedName>
        <fullName evidence="2">Uncharacterized protein</fullName>
    </submittedName>
</protein>
<accession>A0A4R5MDF7</accession>
<evidence type="ECO:0000256" key="1">
    <source>
        <dbReference type="SAM" id="MobiDB-lite"/>
    </source>
</evidence>
<sequence length="346" mass="35162">MSLILGAALAGGAEGAGKSANTGLQSMQEQEQKLDLVKLQEQLDTEKELRIAEQQHGFRTEEQGAQFTHESEMQSSQQTFLKGEGEANRSNAVTLGKLQVQGELGAASIHAGAELGAARLATQASMANARLMAAAKSIQTLGDGRIVAIGIDPGTLKQTVNPLMDPNDPNKPLMGMKNLDQRTVLLAQSLMSEGSRKIGMGDTAGAGQDFQAARQVLTTGQLPPTDGKAPSMQSVQYLLDHPETAAQFDAQFGAGQASKALAAGGKTPGAAPDASGQTVSNPFAPSAAAAVSTAATQPAPAASSAPAAPTAPAGSTITNVPQPGQLGSGLALGNDPTGLITGNMNY</sequence>
<feature type="compositionally biased region" description="Low complexity" evidence="1">
    <location>
        <begin position="300"/>
        <end position="318"/>
    </location>
</feature>
<feature type="region of interest" description="Disordered" evidence="1">
    <location>
        <begin position="262"/>
        <end position="281"/>
    </location>
</feature>
<dbReference type="EMBL" id="SMRP01000002">
    <property type="protein sequence ID" value="TDG25126.1"/>
    <property type="molecule type" value="Genomic_DNA"/>
</dbReference>
<dbReference type="AlphaFoldDB" id="A0A4R5MDF7"/>
<keyword evidence="3" id="KW-1185">Reference proteome</keyword>
<dbReference type="RefSeq" id="WP_133193692.1">
    <property type="nucleotide sequence ID" value="NZ_JBHUCW010000006.1"/>
</dbReference>
<reference evidence="2 3" key="1">
    <citation type="submission" date="2019-03" db="EMBL/GenBank/DDBJ databases">
        <title>Paraburkholderia sp. 4M-K11, isolated from subtropical forest soil.</title>
        <authorList>
            <person name="Gao Z.-H."/>
            <person name="Qiu L.-H."/>
        </authorList>
    </citation>
    <scope>NUCLEOTIDE SEQUENCE [LARGE SCALE GENOMIC DNA]</scope>
    <source>
        <strain evidence="2 3">4M-K11</strain>
    </source>
</reference>
<dbReference type="Proteomes" id="UP000295722">
    <property type="component" value="Unassembled WGS sequence"/>
</dbReference>
<gene>
    <name evidence="2" type="ORF">EYW47_04490</name>
</gene>
<proteinExistence type="predicted"/>
<evidence type="ECO:0000313" key="3">
    <source>
        <dbReference type="Proteomes" id="UP000295722"/>
    </source>
</evidence>
<comment type="caution">
    <text evidence="2">The sequence shown here is derived from an EMBL/GenBank/DDBJ whole genome shotgun (WGS) entry which is preliminary data.</text>
</comment>
<organism evidence="2 3">
    <name type="scientific">Paraburkholderia silviterrae</name>
    <dbReference type="NCBI Taxonomy" id="2528715"/>
    <lineage>
        <taxon>Bacteria</taxon>
        <taxon>Pseudomonadati</taxon>
        <taxon>Pseudomonadota</taxon>
        <taxon>Betaproteobacteria</taxon>
        <taxon>Burkholderiales</taxon>
        <taxon>Burkholderiaceae</taxon>
        <taxon>Paraburkholderia</taxon>
    </lineage>
</organism>